<protein>
    <submittedName>
        <fullName evidence="1">Uncharacterized protein</fullName>
    </submittedName>
</protein>
<evidence type="ECO:0000313" key="2">
    <source>
        <dbReference type="Proteomes" id="UP000178565"/>
    </source>
</evidence>
<proteinExistence type="predicted"/>
<sequence length="106" mass="12170">MTGSDFKKLLDETVKPLQQGLDGVRSGLDEVRSDLSEVKQELKEVKDIQEQRILPSLTYIETTVKSYADRYVINEDHIRRVDKRLTTVEDNLGIQPPQELMIPSVE</sequence>
<reference evidence="1 2" key="1">
    <citation type="journal article" date="2016" name="Nat. Commun.">
        <title>Thousands of microbial genomes shed light on interconnected biogeochemical processes in an aquifer system.</title>
        <authorList>
            <person name="Anantharaman K."/>
            <person name="Brown C.T."/>
            <person name="Hug L.A."/>
            <person name="Sharon I."/>
            <person name="Castelle C.J."/>
            <person name="Probst A.J."/>
            <person name="Thomas B.C."/>
            <person name="Singh A."/>
            <person name="Wilkins M.J."/>
            <person name="Karaoz U."/>
            <person name="Brodie E.L."/>
            <person name="Williams K.H."/>
            <person name="Hubbard S.S."/>
            <person name="Banfield J.F."/>
        </authorList>
    </citation>
    <scope>NUCLEOTIDE SEQUENCE [LARGE SCALE GENOMIC DNA]</scope>
</reference>
<name>A0A1F5KMA2_9BACT</name>
<comment type="caution">
    <text evidence="1">The sequence shown here is derived from an EMBL/GenBank/DDBJ whole genome shotgun (WGS) entry which is preliminary data.</text>
</comment>
<gene>
    <name evidence="1" type="ORF">A3B45_01975</name>
</gene>
<evidence type="ECO:0000313" key="1">
    <source>
        <dbReference type="EMBL" id="OGE41969.1"/>
    </source>
</evidence>
<organism evidence="1 2">
    <name type="scientific">Candidatus Daviesbacteria bacterium RIFCSPLOWO2_01_FULL_39_12</name>
    <dbReference type="NCBI Taxonomy" id="1797785"/>
    <lineage>
        <taxon>Bacteria</taxon>
        <taxon>Candidatus Daviesiibacteriota</taxon>
    </lineage>
</organism>
<dbReference type="Proteomes" id="UP000178565">
    <property type="component" value="Unassembled WGS sequence"/>
</dbReference>
<accession>A0A1F5KMA2</accession>
<dbReference type="AlphaFoldDB" id="A0A1F5KMA2"/>
<dbReference type="EMBL" id="MFDM01000031">
    <property type="protein sequence ID" value="OGE41969.1"/>
    <property type="molecule type" value="Genomic_DNA"/>
</dbReference>
<dbReference type="STRING" id="1797785.A3B45_01975"/>